<keyword evidence="2 3" id="KW-0539">Nucleus</keyword>
<keyword evidence="7" id="KW-1185">Reference proteome</keyword>
<dbReference type="Pfam" id="PF00505">
    <property type="entry name" value="HMG_box"/>
    <property type="match status" value="1"/>
</dbReference>
<dbReference type="GO" id="GO:0000978">
    <property type="term" value="F:RNA polymerase II cis-regulatory region sequence-specific DNA binding"/>
    <property type="evidence" value="ECO:0007669"/>
    <property type="project" value="TreeGrafter"/>
</dbReference>
<feature type="DNA-binding region" description="HMG box" evidence="3">
    <location>
        <begin position="221"/>
        <end position="294"/>
    </location>
</feature>
<dbReference type="SUPFAM" id="SSF47095">
    <property type="entry name" value="HMG-box"/>
    <property type="match status" value="1"/>
</dbReference>
<sequence length="520" mass="58075">MDTYGGSESSYGPEPLPAFDALLFDDVGDEYANENFQANLDPGYNMETLHFNTPQEVVQEEVSLPQHPDGYLSSFNLWYDIASGPDGGAHYLRQIRWHHPRPAPAIVPQWPAAAVAQQALADDPDGYNPTLKVWYNLAVAEAPGADFYREIGWYTVVPAPDGMPQEASTPIVAPLRPQIPVYRAAPRISTPRPRVAKGRNPKKNSIIQKCICRPQYSTVDVPRPPNQYICFRVQESTKLQREYIRDGGQKLRHDQISKILGAKWNAMSDVERAPYKAQADRLAAEHKLKYPGWSFKPGQKAAHQFGSMSCTCGAYQINVTARERRAQLGEEEPPMKKKGRGPGRKFADMEPEFLPEYNPAPTPTLRKRKQRDEEYDYEQPTPKRSTRNKTPVRSYNEDDDESEDSLFMPMGDEGMEDAPAEDDDYVVAPVLTLPAKGRRSPPAPIMTMPASPPLTRSATRVPTPRPSSADFEALYNDVIDYSQAFDVPTSARSSKKSSGKSPIAPVTPRRSTRLSSKGPL</sequence>
<gene>
    <name evidence="6" type="ORF">CLAFUR5_02517</name>
</gene>
<reference evidence="6" key="1">
    <citation type="submission" date="2021-12" db="EMBL/GenBank/DDBJ databases">
        <authorList>
            <person name="Zaccaron A."/>
            <person name="Stergiopoulos I."/>
        </authorList>
    </citation>
    <scope>NUCLEOTIDE SEQUENCE</scope>
    <source>
        <strain evidence="6">Race5_Kim</strain>
    </source>
</reference>
<protein>
    <recommendedName>
        <fullName evidence="5">HMG box domain-containing protein</fullName>
    </recommendedName>
</protein>
<dbReference type="EMBL" id="CP090164">
    <property type="protein sequence ID" value="UJO13248.1"/>
    <property type="molecule type" value="Genomic_DNA"/>
</dbReference>
<organism evidence="6 7">
    <name type="scientific">Passalora fulva</name>
    <name type="common">Tomato leaf mold</name>
    <name type="synonym">Cladosporium fulvum</name>
    <dbReference type="NCBI Taxonomy" id="5499"/>
    <lineage>
        <taxon>Eukaryota</taxon>
        <taxon>Fungi</taxon>
        <taxon>Dikarya</taxon>
        <taxon>Ascomycota</taxon>
        <taxon>Pezizomycotina</taxon>
        <taxon>Dothideomycetes</taxon>
        <taxon>Dothideomycetidae</taxon>
        <taxon>Mycosphaerellales</taxon>
        <taxon>Mycosphaerellaceae</taxon>
        <taxon>Fulvia</taxon>
    </lineage>
</organism>
<feature type="region of interest" description="Disordered" evidence="4">
    <location>
        <begin position="435"/>
        <end position="469"/>
    </location>
</feature>
<proteinExistence type="predicted"/>
<dbReference type="PANTHER" id="PTHR45789:SF2">
    <property type="entry name" value="FI18025P1"/>
    <property type="match status" value="1"/>
</dbReference>
<dbReference type="OMA" id="CGAYRIN"/>
<dbReference type="InterPro" id="IPR036910">
    <property type="entry name" value="HMG_box_dom_sf"/>
</dbReference>
<evidence type="ECO:0000259" key="5">
    <source>
        <dbReference type="PROSITE" id="PS50118"/>
    </source>
</evidence>
<feature type="region of interest" description="Disordered" evidence="4">
    <location>
        <begin position="325"/>
        <end position="417"/>
    </location>
</feature>
<feature type="region of interest" description="Disordered" evidence="4">
    <location>
        <begin position="487"/>
        <end position="520"/>
    </location>
</feature>
<evidence type="ECO:0000256" key="2">
    <source>
        <dbReference type="ARBA" id="ARBA00023242"/>
    </source>
</evidence>
<dbReference type="GO" id="GO:0005634">
    <property type="term" value="C:nucleus"/>
    <property type="evidence" value="ECO:0007669"/>
    <property type="project" value="UniProtKB-UniRule"/>
</dbReference>
<evidence type="ECO:0000313" key="6">
    <source>
        <dbReference type="EMBL" id="UJO13248.1"/>
    </source>
</evidence>
<dbReference type="KEGG" id="ffu:CLAFUR5_02517"/>
<dbReference type="Gene3D" id="1.10.30.10">
    <property type="entry name" value="High mobility group box domain"/>
    <property type="match status" value="1"/>
</dbReference>
<evidence type="ECO:0000256" key="4">
    <source>
        <dbReference type="SAM" id="MobiDB-lite"/>
    </source>
</evidence>
<keyword evidence="1 3" id="KW-0238">DNA-binding</keyword>
<reference evidence="6" key="2">
    <citation type="journal article" date="2022" name="Microb. Genom.">
        <title>A chromosome-scale genome assembly of the tomato pathogen Cladosporium fulvum reveals a compartmentalized genome architecture and the presence of a dispensable chromosome.</title>
        <authorList>
            <person name="Zaccaron A.Z."/>
            <person name="Chen L.H."/>
            <person name="Samaras A."/>
            <person name="Stergiopoulos I."/>
        </authorList>
    </citation>
    <scope>NUCLEOTIDE SEQUENCE</scope>
    <source>
        <strain evidence="6">Race5_Kim</strain>
    </source>
</reference>
<dbReference type="CDD" id="cd01389">
    <property type="entry name" value="HMG-box_ROX1-like"/>
    <property type="match status" value="1"/>
</dbReference>
<evidence type="ECO:0000256" key="3">
    <source>
        <dbReference type="PROSITE-ProRule" id="PRU00267"/>
    </source>
</evidence>
<dbReference type="InterPro" id="IPR051356">
    <property type="entry name" value="SOX/SOX-like_TF"/>
</dbReference>
<dbReference type="GO" id="GO:0000981">
    <property type="term" value="F:DNA-binding transcription factor activity, RNA polymerase II-specific"/>
    <property type="evidence" value="ECO:0007669"/>
    <property type="project" value="TreeGrafter"/>
</dbReference>
<evidence type="ECO:0000313" key="7">
    <source>
        <dbReference type="Proteomes" id="UP000756132"/>
    </source>
</evidence>
<evidence type="ECO:0000256" key="1">
    <source>
        <dbReference type="ARBA" id="ARBA00023125"/>
    </source>
</evidence>
<dbReference type="Proteomes" id="UP000756132">
    <property type="component" value="Chromosome 2"/>
</dbReference>
<name>A0A9Q8L9C0_PASFU</name>
<dbReference type="AlphaFoldDB" id="A0A9Q8L9C0"/>
<dbReference type="SMART" id="SM00398">
    <property type="entry name" value="HMG"/>
    <property type="match status" value="1"/>
</dbReference>
<accession>A0A9Q8L9C0</accession>
<dbReference type="GeneID" id="71982395"/>
<feature type="domain" description="HMG box" evidence="5">
    <location>
        <begin position="221"/>
        <end position="294"/>
    </location>
</feature>
<dbReference type="RefSeq" id="XP_047757614.1">
    <property type="nucleotide sequence ID" value="XM_047901665.1"/>
</dbReference>
<dbReference type="OrthoDB" id="6247875at2759"/>
<dbReference type="PANTHER" id="PTHR45789">
    <property type="entry name" value="FI18025P1"/>
    <property type="match status" value="1"/>
</dbReference>
<dbReference type="PROSITE" id="PS50118">
    <property type="entry name" value="HMG_BOX_2"/>
    <property type="match status" value="1"/>
</dbReference>
<dbReference type="InterPro" id="IPR009071">
    <property type="entry name" value="HMG_box_dom"/>
</dbReference>